<organism evidence="1 2">
    <name type="scientific">Artemisia annua</name>
    <name type="common">Sweet wormwood</name>
    <dbReference type="NCBI Taxonomy" id="35608"/>
    <lineage>
        <taxon>Eukaryota</taxon>
        <taxon>Viridiplantae</taxon>
        <taxon>Streptophyta</taxon>
        <taxon>Embryophyta</taxon>
        <taxon>Tracheophyta</taxon>
        <taxon>Spermatophyta</taxon>
        <taxon>Magnoliopsida</taxon>
        <taxon>eudicotyledons</taxon>
        <taxon>Gunneridae</taxon>
        <taxon>Pentapetalae</taxon>
        <taxon>asterids</taxon>
        <taxon>campanulids</taxon>
        <taxon>Asterales</taxon>
        <taxon>Asteraceae</taxon>
        <taxon>Asteroideae</taxon>
        <taxon>Anthemideae</taxon>
        <taxon>Artemisiinae</taxon>
        <taxon>Artemisia</taxon>
    </lineage>
</organism>
<keyword evidence="1" id="KW-0548">Nucleotidyltransferase</keyword>
<sequence>MKFVVIRSTSPYNIILGRIGLRELRAIPSTLHAMMKFPTPRGIATLVTRAAAVLECRRKEEEQLVSEGEEEQANGITLHEEKNEVSPTEEVMIHSAYPNKPVTIGTGFSRECRMRLVDLLRRNKDVFAWQPADMTGVPRFLAQHNLNVKMEDTPIAQKRRTFSQEKNQVIAKEVQERIKAGIVRPFRTFAGVSRRLVGGPKETLRGRRIREDVHKIPQWKPMRNYYLLDVRELQGTNLVEFGLPDLGSFPVYLLAGAEDSLSLFLLATYPYTIHPSGRICQAEWFGPGLLVLAAIGQAPEYRWDQGFDKVLTNNFLLCKVCSQVGLISS</sequence>
<keyword evidence="1" id="KW-0808">Transferase</keyword>
<dbReference type="EMBL" id="PKPP01007981">
    <property type="protein sequence ID" value="PWA51925.1"/>
    <property type="molecule type" value="Genomic_DNA"/>
</dbReference>
<reference evidence="1 2" key="1">
    <citation type="journal article" date="2018" name="Mol. Plant">
        <title>The genome of Artemisia annua provides insight into the evolution of Asteraceae family and artemisinin biosynthesis.</title>
        <authorList>
            <person name="Shen Q."/>
            <person name="Zhang L."/>
            <person name="Liao Z."/>
            <person name="Wang S."/>
            <person name="Yan T."/>
            <person name="Shi P."/>
            <person name="Liu M."/>
            <person name="Fu X."/>
            <person name="Pan Q."/>
            <person name="Wang Y."/>
            <person name="Lv Z."/>
            <person name="Lu X."/>
            <person name="Zhang F."/>
            <person name="Jiang W."/>
            <person name="Ma Y."/>
            <person name="Chen M."/>
            <person name="Hao X."/>
            <person name="Li L."/>
            <person name="Tang Y."/>
            <person name="Lv G."/>
            <person name="Zhou Y."/>
            <person name="Sun X."/>
            <person name="Brodelius P.E."/>
            <person name="Rose J.K.C."/>
            <person name="Tang K."/>
        </authorList>
    </citation>
    <scope>NUCLEOTIDE SEQUENCE [LARGE SCALE GENOMIC DNA]</scope>
    <source>
        <strain evidence="2">cv. Huhao1</strain>
        <tissue evidence="1">Leaf</tissue>
    </source>
</reference>
<evidence type="ECO:0000313" key="1">
    <source>
        <dbReference type="EMBL" id="PWA51925.1"/>
    </source>
</evidence>
<keyword evidence="2" id="KW-1185">Reference proteome</keyword>
<accession>A0A2U1LSE6</accession>
<protein>
    <submittedName>
        <fullName evidence="1">Reverse transcriptase domain-containing protein</fullName>
    </submittedName>
</protein>
<evidence type="ECO:0000313" key="2">
    <source>
        <dbReference type="Proteomes" id="UP000245207"/>
    </source>
</evidence>
<dbReference type="GO" id="GO:0003964">
    <property type="term" value="F:RNA-directed DNA polymerase activity"/>
    <property type="evidence" value="ECO:0007669"/>
    <property type="project" value="UniProtKB-KW"/>
</dbReference>
<proteinExistence type="predicted"/>
<dbReference type="Gene3D" id="3.10.10.10">
    <property type="entry name" value="HIV Type 1 Reverse Transcriptase, subunit A, domain 1"/>
    <property type="match status" value="1"/>
</dbReference>
<dbReference type="AlphaFoldDB" id="A0A2U1LSE6"/>
<dbReference type="Proteomes" id="UP000245207">
    <property type="component" value="Unassembled WGS sequence"/>
</dbReference>
<keyword evidence="1" id="KW-0695">RNA-directed DNA polymerase</keyword>
<comment type="caution">
    <text evidence="1">The sequence shown here is derived from an EMBL/GenBank/DDBJ whole genome shotgun (WGS) entry which is preliminary data.</text>
</comment>
<dbReference type="OrthoDB" id="1743187at2759"/>
<gene>
    <name evidence="1" type="ORF">CTI12_AA459940</name>
</gene>
<name>A0A2U1LSE6_ARTAN</name>